<evidence type="ECO:0000259" key="10">
    <source>
        <dbReference type="PROSITE" id="PS51831"/>
    </source>
</evidence>
<gene>
    <name evidence="7" type="primary">glnD</name>
    <name evidence="11" type="ORF">SAMN02983003_2259</name>
</gene>
<dbReference type="CDD" id="cd05401">
    <property type="entry name" value="NT_GlnE_GlnD_like"/>
    <property type="match status" value="1"/>
</dbReference>
<comment type="catalytic activity">
    <reaction evidence="7">
        <text>[protein-PII]-uridylyl-L-tyrosine + H2O = [protein-PII]-L-tyrosine + UMP + H(+)</text>
        <dbReference type="Rhea" id="RHEA:48600"/>
        <dbReference type="Rhea" id="RHEA-COMP:12147"/>
        <dbReference type="Rhea" id="RHEA-COMP:12148"/>
        <dbReference type="ChEBI" id="CHEBI:15377"/>
        <dbReference type="ChEBI" id="CHEBI:15378"/>
        <dbReference type="ChEBI" id="CHEBI:46858"/>
        <dbReference type="ChEBI" id="CHEBI:57865"/>
        <dbReference type="ChEBI" id="CHEBI:90602"/>
    </reaction>
</comment>
<evidence type="ECO:0000313" key="11">
    <source>
        <dbReference type="EMBL" id="SFZ84874.1"/>
    </source>
</evidence>
<keyword evidence="3" id="KW-0677">Repeat</keyword>
<dbReference type="Pfam" id="PF08335">
    <property type="entry name" value="GlnD_UR_UTase"/>
    <property type="match status" value="1"/>
</dbReference>
<accession>A0A1K2HY85</accession>
<dbReference type="PANTHER" id="PTHR47320:SF1">
    <property type="entry name" value="BIFUNCTIONAL URIDYLYLTRANSFERASE_URIDYLYL-REMOVING ENZYME"/>
    <property type="match status" value="1"/>
</dbReference>
<reference evidence="11 12" key="1">
    <citation type="submission" date="2016-11" db="EMBL/GenBank/DDBJ databases">
        <authorList>
            <person name="Jaros S."/>
            <person name="Januszkiewicz K."/>
            <person name="Wedrychowicz H."/>
        </authorList>
    </citation>
    <scope>NUCLEOTIDE SEQUENCE [LARGE SCALE GENOMIC DNA]</scope>
    <source>
        <strain evidence="11 12">ATCC 23634</strain>
    </source>
</reference>
<dbReference type="Pfam" id="PF01909">
    <property type="entry name" value="NTP_transf_2"/>
    <property type="match status" value="1"/>
</dbReference>
<dbReference type="InterPro" id="IPR043519">
    <property type="entry name" value="NT_sf"/>
</dbReference>
<evidence type="ECO:0000256" key="5">
    <source>
        <dbReference type="ARBA" id="ARBA00022842"/>
    </source>
</evidence>
<dbReference type="CDD" id="cd04899">
    <property type="entry name" value="ACT_ACR-UUR-like_2"/>
    <property type="match status" value="1"/>
</dbReference>
<dbReference type="PROSITE" id="PS51831">
    <property type="entry name" value="HD"/>
    <property type="match status" value="1"/>
</dbReference>
<keyword evidence="1 7" id="KW-0808">Transferase</keyword>
<comment type="activity regulation">
    <text evidence="7">Uridylyltransferase (UTase) activity is inhibited by glutamine, while glutamine activates uridylyl-removing (UR) activity.</text>
</comment>
<evidence type="ECO:0000256" key="8">
    <source>
        <dbReference type="SAM" id="MobiDB-lite"/>
    </source>
</evidence>
<evidence type="ECO:0000256" key="2">
    <source>
        <dbReference type="ARBA" id="ARBA00022695"/>
    </source>
</evidence>
<dbReference type="InterPro" id="IPR006674">
    <property type="entry name" value="HD_domain"/>
</dbReference>
<dbReference type="Gene3D" id="1.10.3090.10">
    <property type="entry name" value="cca-adding enzyme, domain 2"/>
    <property type="match status" value="1"/>
</dbReference>
<sequence>MPPADADIRTKADADAPPQARPAFAPMRADAILSIILGELAEAKANSTEGRAVALAVLRRTLADARAGARADLIATRRGTRCAETLAQAEDEIVRAIHLFATRHVYRLDNPSGAETIALAAVGGYGRGTLAPGSDIDLLFILPYKQTPWGEQITEYVLYMLWDLGQKVGHAVRSVDECLRMAKADMTVRTATLEARFLTGDTALFEELTRRFASEIVPRTGPEFIAAKMAERDERHKQMGNTRYVVEPNIKDGKGGLRDLNTLFWIGKYFYQVRTSHELIEKSVFSAAEYRLFQRAEDFLWAVRCHMHYLTGRAEEKLTFDIQPELAEAMGYTQRLGMLGVERFMKRYFLVAKDVGDLTRIFCTSLEFAHAKDMDLVGRVLAPFRRGQVKIKGEPDFIVDTGRLNIASPSAFEKDPTNLIKLFLVAGREQLLLHPELVKAVRRSLRLIDGDLRNNARANGYFLAILTAPASVERILRAMNESGVLGKFVPDFGKIVALMQFNMYHHYTVDEHLIRAVGVMAEIANGGLRTELPLTHELLPQLNDTRLLYIALFLHDIAKGRLEDHSLVGARIARKFCQRLGLSAAETETVAWLVEHHLVMSQVAQSRDLQDPETAKAFADVVQSPQRLALLMILTACDIRAVGPGVWTGWKGSLLRALYFATEPLLSGGHSQVTQSDRIEEARTALRAALSDGGQGWPEDELDAYIERHYDHYWLRAEPELQIEHARMIRQADRAGEAFAGSIRVKAFESITEVSFYTPDHPRLLSLIAGACTMCEASIIGAQIFNTRDGHAVDTFRLRRAFTSDEDEKVRATRIIKTVEQLLEGKRNILIDLGKESRRDRRLKPFTLPAEVHVSNALSEKFTVIEVSGLDRTGLLHLLTRAISDLNLTIGSAHIGTYGEKAVDVFYVTDLTGQKIISKPRQRRIRDALMAVFGASRDGGGKANG</sequence>
<keyword evidence="6 7" id="KW-0511">Multifunctional enzyme</keyword>
<dbReference type="SUPFAM" id="SSF55021">
    <property type="entry name" value="ACT-like"/>
    <property type="match status" value="2"/>
</dbReference>
<evidence type="ECO:0000256" key="7">
    <source>
        <dbReference type="HAMAP-Rule" id="MF_00277"/>
    </source>
</evidence>
<dbReference type="STRING" id="665118.SAMN02983003_2259"/>
<dbReference type="PANTHER" id="PTHR47320">
    <property type="entry name" value="BIFUNCTIONAL URIDYLYLTRANSFERASE/URIDYLYL-REMOVING ENZYME"/>
    <property type="match status" value="1"/>
</dbReference>
<dbReference type="GO" id="GO:0006808">
    <property type="term" value="P:regulation of nitrogen utilization"/>
    <property type="evidence" value="ECO:0007669"/>
    <property type="project" value="UniProtKB-UniRule"/>
</dbReference>
<comment type="catalytic activity">
    <reaction evidence="7">
        <text>[protein-PII]-L-tyrosine + UTP = [protein-PII]-uridylyl-L-tyrosine + diphosphate</text>
        <dbReference type="Rhea" id="RHEA:13673"/>
        <dbReference type="Rhea" id="RHEA-COMP:12147"/>
        <dbReference type="Rhea" id="RHEA-COMP:12148"/>
        <dbReference type="ChEBI" id="CHEBI:33019"/>
        <dbReference type="ChEBI" id="CHEBI:46398"/>
        <dbReference type="ChEBI" id="CHEBI:46858"/>
        <dbReference type="ChEBI" id="CHEBI:90602"/>
        <dbReference type="EC" id="2.7.7.59"/>
    </reaction>
</comment>
<dbReference type="EMBL" id="FPKU01000002">
    <property type="protein sequence ID" value="SFZ84874.1"/>
    <property type="molecule type" value="Genomic_DNA"/>
</dbReference>
<comment type="caution">
    <text evidence="7">Lacks conserved residue(s) required for the propagation of feature annotation.</text>
</comment>
<dbReference type="RefSeq" id="WP_244545312.1">
    <property type="nucleotide sequence ID" value="NZ_FPKU01000002.1"/>
</dbReference>
<protein>
    <recommendedName>
        <fullName evidence="7">Bifunctional uridylyltransferase/uridylyl-removing enzyme</fullName>
        <shortName evidence="7">UTase/UR</shortName>
    </recommendedName>
    <alternativeName>
        <fullName evidence="7">Bifunctional [protein-PII] modification enzyme</fullName>
    </alternativeName>
    <alternativeName>
        <fullName evidence="7">Bifunctional nitrogen sensor protein</fullName>
    </alternativeName>
    <domain>
        <recommendedName>
            <fullName evidence="7">[Protein-PII] uridylyltransferase</fullName>
            <shortName evidence="7">PII uridylyltransferase</shortName>
            <shortName evidence="7">UTase</shortName>
            <ecNumber evidence="7">2.7.7.59</ecNumber>
        </recommendedName>
    </domain>
    <domain>
        <recommendedName>
            <fullName evidence="7">[Protein-PII]-UMP uridylyl-removing enzyme</fullName>
            <shortName evidence="7">UR</shortName>
            <ecNumber evidence="7">3.1.4.-</ecNumber>
        </recommendedName>
    </domain>
</protein>
<dbReference type="CDD" id="cd04900">
    <property type="entry name" value="ACT_UUR-like_1"/>
    <property type="match status" value="1"/>
</dbReference>
<dbReference type="GO" id="GO:0008773">
    <property type="term" value="F:[protein-PII] uridylyltransferase activity"/>
    <property type="evidence" value="ECO:0007669"/>
    <property type="project" value="UniProtKB-UniRule"/>
</dbReference>
<organism evidence="11 12">
    <name type="scientific">Devosia enhydra</name>
    <dbReference type="NCBI Taxonomy" id="665118"/>
    <lineage>
        <taxon>Bacteria</taxon>
        <taxon>Pseudomonadati</taxon>
        <taxon>Pseudomonadota</taxon>
        <taxon>Alphaproteobacteria</taxon>
        <taxon>Hyphomicrobiales</taxon>
        <taxon>Devosiaceae</taxon>
        <taxon>Devosia</taxon>
    </lineage>
</organism>
<feature type="domain" description="ACT" evidence="9">
    <location>
        <begin position="753"/>
        <end position="834"/>
    </location>
</feature>
<dbReference type="Proteomes" id="UP000183447">
    <property type="component" value="Unassembled WGS sequence"/>
</dbReference>
<dbReference type="InterPro" id="IPR045865">
    <property type="entry name" value="ACT-like_dom_sf"/>
</dbReference>
<dbReference type="InterPro" id="IPR013546">
    <property type="entry name" value="PII_UdlTrfase/GS_AdlTrfase"/>
</dbReference>
<feature type="compositionally biased region" description="Basic and acidic residues" evidence="8">
    <location>
        <begin position="1"/>
        <end position="14"/>
    </location>
</feature>
<dbReference type="HAMAP" id="MF_00277">
    <property type="entry name" value="PII_uridylyl_transf"/>
    <property type="match status" value="1"/>
</dbReference>
<evidence type="ECO:0000256" key="6">
    <source>
        <dbReference type="ARBA" id="ARBA00023268"/>
    </source>
</evidence>
<keyword evidence="12" id="KW-1185">Reference proteome</keyword>
<dbReference type="GO" id="GO:0008081">
    <property type="term" value="F:phosphoric diester hydrolase activity"/>
    <property type="evidence" value="ECO:0007669"/>
    <property type="project" value="UniProtKB-UniRule"/>
</dbReference>
<dbReference type="SUPFAM" id="SSF81593">
    <property type="entry name" value="Nucleotidyltransferase substrate binding subunit/domain"/>
    <property type="match status" value="1"/>
</dbReference>
<comment type="domain">
    <text evidence="7">Has four distinct domains: an N-terminal nucleotidyltransferase (NT) domain responsible for UTase activity, a central HD domain that encodes UR activity, and two C-terminal ACT domains that seem to have a role in glutamine sensing.</text>
</comment>
<dbReference type="NCBIfam" id="TIGR01693">
    <property type="entry name" value="UTase_glnD"/>
    <property type="match status" value="1"/>
</dbReference>
<dbReference type="InterPro" id="IPR010043">
    <property type="entry name" value="UTase/UR"/>
</dbReference>
<dbReference type="Gene3D" id="3.30.460.10">
    <property type="entry name" value="Beta Polymerase, domain 2"/>
    <property type="match status" value="1"/>
</dbReference>
<evidence type="ECO:0000256" key="4">
    <source>
        <dbReference type="ARBA" id="ARBA00022801"/>
    </source>
</evidence>
<dbReference type="PROSITE" id="PS51671">
    <property type="entry name" value="ACT"/>
    <property type="match status" value="2"/>
</dbReference>
<dbReference type="EC" id="2.7.7.59" evidence="7"/>
<dbReference type="SUPFAM" id="SSF81891">
    <property type="entry name" value="Poly A polymerase C-terminal region-like"/>
    <property type="match status" value="1"/>
</dbReference>
<dbReference type="Pfam" id="PF01966">
    <property type="entry name" value="HD"/>
    <property type="match status" value="1"/>
</dbReference>
<dbReference type="InterPro" id="IPR002912">
    <property type="entry name" value="ACT_dom"/>
</dbReference>
<name>A0A1K2HY85_9HYPH</name>
<keyword evidence="2 7" id="KW-0548">Nucleotidyltransferase</keyword>
<comment type="similarity">
    <text evidence="7">Belongs to the GlnD family.</text>
</comment>
<dbReference type="PIRSF" id="PIRSF006288">
    <property type="entry name" value="PII_uridyltransf"/>
    <property type="match status" value="1"/>
</dbReference>
<dbReference type="AlphaFoldDB" id="A0A1K2HY85"/>
<comment type="cofactor">
    <cofactor evidence="7">
        <name>Mg(2+)</name>
        <dbReference type="ChEBI" id="CHEBI:18420"/>
    </cofactor>
</comment>
<keyword evidence="4 7" id="KW-0378">Hydrolase</keyword>
<evidence type="ECO:0000259" key="9">
    <source>
        <dbReference type="PROSITE" id="PS51671"/>
    </source>
</evidence>
<dbReference type="CDD" id="cd00077">
    <property type="entry name" value="HDc"/>
    <property type="match status" value="1"/>
</dbReference>
<evidence type="ECO:0000256" key="1">
    <source>
        <dbReference type="ARBA" id="ARBA00022679"/>
    </source>
</evidence>
<dbReference type="InterPro" id="IPR003607">
    <property type="entry name" value="HD/PDEase_dom"/>
</dbReference>
<dbReference type="InterPro" id="IPR002934">
    <property type="entry name" value="Polymerase_NTP_transf_dom"/>
</dbReference>
<feature type="domain" description="ACT" evidence="9">
    <location>
        <begin position="864"/>
        <end position="944"/>
    </location>
</feature>
<dbReference type="NCBIfam" id="NF003467">
    <property type="entry name" value="PRK05092.1"/>
    <property type="match status" value="1"/>
</dbReference>
<keyword evidence="5 7" id="KW-0460">Magnesium</keyword>
<comment type="function">
    <text evidence="7">Modifies, by uridylylation and deuridylylation, the PII regulatory proteins (GlnB and homologs), in response to the nitrogen status of the cell that GlnD senses through the glutamine level. Under low glutamine levels, catalyzes the conversion of the PII proteins and UTP to PII-UMP and PPi, while under higher glutamine levels, GlnD hydrolyzes PII-UMP to PII and UMP (deuridylylation). Thus, controls uridylylation state and activity of the PII proteins, and plays an important role in the regulation of nitrogen metabolism.</text>
</comment>
<dbReference type="SMART" id="SM00471">
    <property type="entry name" value="HDc"/>
    <property type="match status" value="1"/>
</dbReference>
<feature type="region of interest" description="Uridylyltransferase" evidence="7">
    <location>
        <begin position="1"/>
        <end position="390"/>
    </location>
</feature>
<dbReference type="SUPFAM" id="SSF81301">
    <property type="entry name" value="Nucleotidyltransferase"/>
    <property type="match status" value="1"/>
</dbReference>
<evidence type="ECO:0000313" key="12">
    <source>
        <dbReference type="Proteomes" id="UP000183447"/>
    </source>
</evidence>
<feature type="region of interest" description="Disordered" evidence="8">
    <location>
        <begin position="1"/>
        <end position="21"/>
    </location>
</feature>
<proteinExistence type="inferred from homology"/>
<dbReference type="EC" id="3.1.4.-" evidence="7"/>
<feature type="domain" description="HD" evidence="10">
    <location>
        <begin position="509"/>
        <end position="631"/>
    </location>
</feature>
<evidence type="ECO:0000256" key="3">
    <source>
        <dbReference type="ARBA" id="ARBA00022737"/>
    </source>
</evidence>